<evidence type="ECO:0000313" key="1">
    <source>
        <dbReference type="EMBL" id="JAH94219.1"/>
    </source>
</evidence>
<name>A0A0E9WUW8_ANGAN</name>
<protein>
    <submittedName>
        <fullName evidence="1">Uncharacterized protein</fullName>
    </submittedName>
</protein>
<proteinExistence type="predicted"/>
<dbReference type="EMBL" id="GBXM01014358">
    <property type="protein sequence ID" value="JAH94219.1"/>
    <property type="molecule type" value="Transcribed_RNA"/>
</dbReference>
<reference evidence="1" key="2">
    <citation type="journal article" date="2015" name="Fish Shellfish Immunol.">
        <title>Early steps in the European eel (Anguilla anguilla)-Vibrio vulnificus interaction in the gills: Role of the RtxA13 toxin.</title>
        <authorList>
            <person name="Callol A."/>
            <person name="Pajuelo D."/>
            <person name="Ebbesson L."/>
            <person name="Teles M."/>
            <person name="MacKenzie S."/>
            <person name="Amaro C."/>
        </authorList>
    </citation>
    <scope>NUCLEOTIDE SEQUENCE</scope>
</reference>
<organism evidence="1">
    <name type="scientific">Anguilla anguilla</name>
    <name type="common">European freshwater eel</name>
    <name type="synonym">Muraena anguilla</name>
    <dbReference type="NCBI Taxonomy" id="7936"/>
    <lineage>
        <taxon>Eukaryota</taxon>
        <taxon>Metazoa</taxon>
        <taxon>Chordata</taxon>
        <taxon>Craniata</taxon>
        <taxon>Vertebrata</taxon>
        <taxon>Euteleostomi</taxon>
        <taxon>Actinopterygii</taxon>
        <taxon>Neopterygii</taxon>
        <taxon>Teleostei</taxon>
        <taxon>Anguilliformes</taxon>
        <taxon>Anguillidae</taxon>
        <taxon>Anguilla</taxon>
    </lineage>
</organism>
<dbReference type="AlphaFoldDB" id="A0A0E9WUW8"/>
<sequence length="60" mass="6853">MMRNAIVNLNTILYIQAEVCWISGHVCTYNQGDRCKSVSHTCVIADPLKREKEVKMKSLL</sequence>
<reference evidence="1" key="1">
    <citation type="submission" date="2014-11" db="EMBL/GenBank/DDBJ databases">
        <authorList>
            <person name="Amaro Gonzalez C."/>
        </authorList>
    </citation>
    <scope>NUCLEOTIDE SEQUENCE</scope>
</reference>
<accession>A0A0E9WUW8</accession>